<dbReference type="Proteomes" id="UP000484164">
    <property type="component" value="Unassembled WGS sequence"/>
</dbReference>
<sequence length="145" mass="15889">MKRVAFILFTLVLFSACTSELDLEIKPNLTLKRVGPSTVVALQDSIRFEIDYEDGDGDLGENEPDVKNLFVLDNRIDLEYSYRIKSLVPGGDEVPIKGTLIFTLPNTIITDGSTSQSVTYSIWVVDRAGHKSNTISAGPITVVAP</sequence>
<keyword evidence="2" id="KW-1185">Reference proteome</keyword>
<organism evidence="1 2">
    <name type="scientific">Phaeocystidibacter marisrubri</name>
    <dbReference type="NCBI Taxonomy" id="1577780"/>
    <lineage>
        <taxon>Bacteria</taxon>
        <taxon>Pseudomonadati</taxon>
        <taxon>Bacteroidota</taxon>
        <taxon>Flavobacteriia</taxon>
        <taxon>Flavobacteriales</taxon>
        <taxon>Phaeocystidibacteraceae</taxon>
        <taxon>Phaeocystidibacter</taxon>
    </lineage>
</organism>
<dbReference type="EMBL" id="WBVQ01000002">
    <property type="protein sequence ID" value="KAB2815682.1"/>
    <property type="molecule type" value="Genomic_DNA"/>
</dbReference>
<reference evidence="1 2" key="1">
    <citation type="submission" date="2019-10" db="EMBL/GenBank/DDBJ databases">
        <title>Genome sequence of Phaeocystidibacter marisrubri JCM30614 (type strain).</title>
        <authorList>
            <person name="Bowman J.P."/>
        </authorList>
    </citation>
    <scope>NUCLEOTIDE SEQUENCE [LARGE SCALE GENOMIC DNA]</scope>
    <source>
        <strain evidence="1 2">JCM 30614</strain>
    </source>
</reference>
<gene>
    <name evidence="1" type="ORF">F8C82_08240</name>
</gene>
<proteinExistence type="predicted"/>
<protein>
    <recommendedName>
        <fullName evidence="3">DUF4625 domain-containing protein</fullName>
    </recommendedName>
</protein>
<evidence type="ECO:0000313" key="2">
    <source>
        <dbReference type="Proteomes" id="UP000484164"/>
    </source>
</evidence>
<dbReference type="RefSeq" id="WP_151693112.1">
    <property type="nucleotide sequence ID" value="NZ_BMGX01000001.1"/>
</dbReference>
<evidence type="ECO:0000313" key="1">
    <source>
        <dbReference type="EMBL" id="KAB2815682.1"/>
    </source>
</evidence>
<dbReference type="OrthoDB" id="980982at2"/>
<name>A0A6L3ZE99_9FLAO</name>
<dbReference type="AlphaFoldDB" id="A0A6L3ZE99"/>
<comment type="caution">
    <text evidence="1">The sequence shown here is derived from an EMBL/GenBank/DDBJ whole genome shotgun (WGS) entry which is preliminary data.</text>
</comment>
<accession>A0A6L3ZE99</accession>
<evidence type="ECO:0008006" key="3">
    <source>
        <dbReference type="Google" id="ProtNLM"/>
    </source>
</evidence>
<dbReference type="PROSITE" id="PS51257">
    <property type="entry name" value="PROKAR_LIPOPROTEIN"/>
    <property type="match status" value="1"/>
</dbReference>